<feature type="transmembrane region" description="Helical" evidence="6">
    <location>
        <begin position="296"/>
        <end position="315"/>
    </location>
</feature>
<feature type="domain" description="Major facilitator superfamily (MFS) profile" evidence="7">
    <location>
        <begin position="4"/>
        <end position="390"/>
    </location>
</feature>
<dbReference type="EMBL" id="UIHC01000011">
    <property type="protein sequence ID" value="SUZ31751.1"/>
    <property type="molecule type" value="Genomic_DNA"/>
</dbReference>
<feature type="transmembrane region" description="Helical" evidence="6">
    <location>
        <begin position="42"/>
        <end position="60"/>
    </location>
</feature>
<name>A0A3B0M6X6_9RHOB</name>
<reference evidence="9" key="1">
    <citation type="submission" date="2018-08" db="EMBL/GenBank/DDBJ databases">
        <authorList>
            <person name="Rodrigo-Torres L."/>
            <person name="Arahal R. D."/>
            <person name="Lucena T."/>
        </authorList>
    </citation>
    <scope>NUCLEOTIDE SEQUENCE [LARGE SCALE GENOMIC DNA]</scope>
    <source>
        <strain evidence="9">CECT 7235</strain>
    </source>
</reference>
<feature type="transmembrane region" description="Helical" evidence="6">
    <location>
        <begin position="327"/>
        <end position="350"/>
    </location>
</feature>
<dbReference type="SUPFAM" id="SSF103473">
    <property type="entry name" value="MFS general substrate transporter"/>
    <property type="match status" value="1"/>
</dbReference>
<dbReference type="PANTHER" id="PTHR43124">
    <property type="entry name" value="PURINE EFFLUX PUMP PBUE"/>
    <property type="match status" value="1"/>
</dbReference>
<feature type="transmembrane region" description="Helical" evidence="6">
    <location>
        <begin position="362"/>
        <end position="385"/>
    </location>
</feature>
<keyword evidence="3 6" id="KW-0812">Transmembrane</keyword>
<dbReference type="InterPro" id="IPR050189">
    <property type="entry name" value="MFS_Efflux_Transporters"/>
</dbReference>
<evidence type="ECO:0000313" key="8">
    <source>
        <dbReference type="EMBL" id="SUZ31751.1"/>
    </source>
</evidence>
<feature type="transmembrane region" description="Helical" evidence="6">
    <location>
        <begin position="124"/>
        <end position="147"/>
    </location>
</feature>
<feature type="transmembrane region" description="Helical" evidence="6">
    <location>
        <begin position="159"/>
        <end position="179"/>
    </location>
</feature>
<feature type="transmembrane region" description="Helical" evidence="6">
    <location>
        <begin position="199"/>
        <end position="216"/>
    </location>
</feature>
<comment type="subcellular location">
    <subcellularLocation>
        <location evidence="1">Cell membrane</location>
        <topology evidence="1">Multi-pass membrane protein</topology>
    </subcellularLocation>
</comment>
<dbReference type="InterPro" id="IPR036259">
    <property type="entry name" value="MFS_trans_sf"/>
</dbReference>
<dbReference type="AlphaFoldDB" id="A0A3B0M6X6"/>
<dbReference type="InterPro" id="IPR011701">
    <property type="entry name" value="MFS"/>
</dbReference>
<keyword evidence="4 6" id="KW-1133">Transmembrane helix</keyword>
<dbReference type="Pfam" id="PF07690">
    <property type="entry name" value="MFS_1"/>
    <property type="match status" value="1"/>
</dbReference>
<keyword evidence="2" id="KW-1003">Cell membrane</keyword>
<evidence type="ECO:0000256" key="5">
    <source>
        <dbReference type="ARBA" id="ARBA00023136"/>
    </source>
</evidence>
<dbReference type="Proteomes" id="UP000272908">
    <property type="component" value="Unassembled WGS sequence"/>
</dbReference>
<evidence type="ECO:0000256" key="4">
    <source>
        <dbReference type="ARBA" id="ARBA00022989"/>
    </source>
</evidence>
<evidence type="ECO:0000259" key="7">
    <source>
        <dbReference type="PROSITE" id="PS50850"/>
    </source>
</evidence>
<dbReference type="RefSeq" id="WP_121094173.1">
    <property type="nucleotide sequence ID" value="NZ_UIHC01000011.1"/>
</dbReference>
<sequence>MKLGVACLVLGYLLSQFYRAFLAVLAGPLAQDLGVTPDDLALSSGLWFLVFAAAQIPLGMALDQVGPRRTTALMLGLGGTGGAALFALAQNATHIHLAMMALGVGCAPVLMASYYIFARTFPAALFATLAGAVIGIGSLGNILGAWPLAWASEVYGWRAALWAMAAITALVAAVLWFVIPDPPRADPPQGQKPRLRDVLRIRALWWMMPLLFVNYAPAAGLRGLWAGPYLTDLYGVGAQVVGQVTLVMALAMIAGNFAYGPLDRLLGTRKWVILGGNLCGAAALGVLALAPGMGLWTSATLLAAVGFFGASFPMLMAHGRSFIPPHLTGRGVTLINLFSIGGVGLLQVASGYVHRMGGGGSGAYSLLFGFFALLMLAGCAVYLFATDRTD</sequence>
<evidence type="ECO:0000256" key="6">
    <source>
        <dbReference type="SAM" id="Phobius"/>
    </source>
</evidence>
<evidence type="ECO:0000256" key="2">
    <source>
        <dbReference type="ARBA" id="ARBA00022475"/>
    </source>
</evidence>
<dbReference type="GO" id="GO:0005886">
    <property type="term" value="C:plasma membrane"/>
    <property type="evidence" value="ECO:0007669"/>
    <property type="project" value="UniProtKB-SubCell"/>
</dbReference>
<feature type="transmembrane region" description="Helical" evidence="6">
    <location>
        <begin position="236"/>
        <end position="259"/>
    </location>
</feature>
<feature type="transmembrane region" description="Helical" evidence="6">
    <location>
        <begin position="271"/>
        <end position="290"/>
    </location>
</feature>
<dbReference type="Gene3D" id="1.20.1250.20">
    <property type="entry name" value="MFS general substrate transporter like domains"/>
    <property type="match status" value="2"/>
</dbReference>
<dbReference type="InterPro" id="IPR020846">
    <property type="entry name" value="MFS_dom"/>
</dbReference>
<dbReference type="PANTHER" id="PTHR43124:SF3">
    <property type="entry name" value="CHLORAMPHENICOL EFFLUX PUMP RV0191"/>
    <property type="match status" value="1"/>
</dbReference>
<evidence type="ECO:0000256" key="3">
    <source>
        <dbReference type="ARBA" id="ARBA00022692"/>
    </source>
</evidence>
<proteinExistence type="predicted"/>
<keyword evidence="9" id="KW-1185">Reference proteome</keyword>
<protein>
    <recommendedName>
        <fullName evidence="7">Major facilitator superfamily (MFS) profile domain-containing protein</fullName>
    </recommendedName>
</protein>
<evidence type="ECO:0000256" key="1">
    <source>
        <dbReference type="ARBA" id="ARBA00004651"/>
    </source>
</evidence>
<organism evidence="8 9">
    <name type="scientific">Roseinatronobacter ekhonensis</name>
    <dbReference type="NCBI Taxonomy" id="254356"/>
    <lineage>
        <taxon>Bacteria</taxon>
        <taxon>Pseudomonadati</taxon>
        <taxon>Pseudomonadota</taxon>
        <taxon>Alphaproteobacteria</taxon>
        <taxon>Rhodobacterales</taxon>
        <taxon>Paracoccaceae</taxon>
        <taxon>Roseinatronobacter</taxon>
    </lineage>
</organism>
<feature type="transmembrane region" description="Helical" evidence="6">
    <location>
        <begin position="72"/>
        <end position="89"/>
    </location>
</feature>
<keyword evidence="5 6" id="KW-0472">Membrane</keyword>
<dbReference type="GO" id="GO:0022857">
    <property type="term" value="F:transmembrane transporter activity"/>
    <property type="evidence" value="ECO:0007669"/>
    <property type="project" value="InterPro"/>
</dbReference>
<gene>
    <name evidence="8" type="ORF">ROE7235_01501</name>
</gene>
<feature type="transmembrane region" description="Helical" evidence="6">
    <location>
        <begin position="95"/>
        <end position="117"/>
    </location>
</feature>
<dbReference type="PROSITE" id="PS50850">
    <property type="entry name" value="MFS"/>
    <property type="match status" value="1"/>
</dbReference>
<evidence type="ECO:0000313" key="9">
    <source>
        <dbReference type="Proteomes" id="UP000272908"/>
    </source>
</evidence>
<dbReference type="OrthoDB" id="272777at2"/>
<accession>A0A3B0M6X6</accession>